<dbReference type="InterPro" id="IPR037522">
    <property type="entry name" value="HD_GYP_dom"/>
</dbReference>
<protein>
    <submittedName>
        <fullName evidence="4">HD-GYP domain-containing protein</fullName>
    </submittedName>
</protein>
<dbReference type="EMBL" id="JANQBD010000001">
    <property type="protein sequence ID" value="MCR8629796.1"/>
    <property type="molecule type" value="Genomic_DNA"/>
</dbReference>
<dbReference type="PROSITE" id="PS51832">
    <property type="entry name" value="HD_GYP"/>
    <property type="match status" value="1"/>
</dbReference>
<dbReference type="Gene3D" id="1.10.3210.10">
    <property type="entry name" value="Hypothetical protein af1432"/>
    <property type="match status" value="1"/>
</dbReference>
<dbReference type="RefSeq" id="WP_258211412.1">
    <property type="nucleotide sequence ID" value="NZ_JANQBD010000001.1"/>
</dbReference>
<dbReference type="SUPFAM" id="SSF109604">
    <property type="entry name" value="HD-domain/PDEase-like"/>
    <property type="match status" value="1"/>
</dbReference>
<feature type="transmembrane region" description="Helical" evidence="1">
    <location>
        <begin position="45"/>
        <end position="63"/>
    </location>
</feature>
<dbReference type="InterPro" id="IPR003607">
    <property type="entry name" value="HD/PDEase_dom"/>
</dbReference>
<feature type="domain" description="HD-GYP" evidence="3">
    <location>
        <begin position="145"/>
        <end position="342"/>
    </location>
</feature>
<feature type="domain" description="HD" evidence="2">
    <location>
        <begin position="167"/>
        <end position="291"/>
    </location>
</feature>
<evidence type="ECO:0000256" key="1">
    <source>
        <dbReference type="SAM" id="Phobius"/>
    </source>
</evidence>
<comment type="caution">
    <text evidence="4">The sequence shown here is derived from an EMBL/GenBank/DDBJ whole genome shotgun (WGS) entry which is preliminary data.</text>
</comment>
<feature type="transmembrane region" description="Helical" evidence="1">
    <location>
        <begin position="112"/>
        <end position="133"/>
    </location>
</feature>
<feature type="transmembrane region" description="Helical" evidence="1">
    <location>
        <begin position="75"/>
        <end position="106"/>
    </location>
</feature>
<sequence>MKTDYEHVTSKGSLGLQESGSDVLRMGSLLKNSVHFCPVQLNKRTIVGLWILMGISLVTAIWLNATHYHPALLGIYAVPVIIFALFVLNVYLVGTFAAAVVTLWLYFTETGWIALAGAGGMLVVALLMHRVVIVSRRNFRQKAEYEELFMNTILSFSKTIDARDPYTSFHSKNVAGYAQKIATELGLSKREIEAVHLAGLIHDIGKIGTPEGILQKESRLTDEEFEIMKRHAEDGYQIIKDIKRLQELGASEMIRHHHERMDGRGYPLGLKGEEIPLGARILAASDAFDAMTTNRSYRQKLSIETAAEELRRHSGTQFDPQVADALLKVLVREEMIPAEQLVGSDLRMAALQKTY</sequence>
<dbReference type="SMART" id="SM00471">
    <property type="entry name" value="HDc"/>
    <property type="match status" value="1"/>
</dbReference>
<dbReference type="Proteomes" id="UP001300012">
    <property type="component" value="Unassembled WGS sequence"/>
</dbReference>
<reference evidence="4 5" key="1">
    <citation type="submission" date="2022-08" db="EMBL/GenBank/DDBJ databases">
        <title>Paenibacillus endoradicis sp. nov., Paenibacillus radicibacter sp. nov and Paenibacillus pararadicis sp. nov., three cold-adapted plant growth-promoting bacteria isolated from root of Larix gmelinii in Great Khingan.</title>
        <authorList>
            <person name="Xue H."/>
        </authorList>
    </citation>
    <scope>NUCLEOTIDE SEQUENCE [LARGE SCALE GENOMIC DNA]</scope>
    <source>
        <strain evidence="4 5">N5-1-1-5</strain>
    </source>
</reference>
<evidence type="ECO:0000259" key="2">
    <source>
        <dbReference type="PROSITE" id="PS51831"/>
    </source>
</evidence>
<organism evidence="4 5">
    <name type="scientific">Paenibacillus radicis</name>
    <name type="common">ex Xue et al. 2023</name>
    <dbReference type="NCBI Taxonomy" id="2972489"/>
    <lineage>
        <taxon>Bacteria</taxon>
        <taxon>Bacillati</taxon>
        <taxon>Bacillota</taxon>
        <taxon>Bacilli</taxon>
        <taxon>Bacillales</taxon>
        <taxon>Paenibacillaceae</taxon>
        <taxon>Paenibacillus</taxon>
    </lineage>
</organism>
<accession>A0ABT1Y9D6</accession>
<dbReference type="Pfam" id="PF13487">
    <property type="entry name" value="HD_5"/>
    <property type="match status" value="1"/>
</dbReference>
<dbReference type="InterPro" id="IPR006674">
    <property type="entry name" value="HD_domain"/>
</dbReference>
<keyword evidence="1" id="KW-0472">Membrane</keyword>
<evidence type="ECO:0000313" key="4">
    <source>
        <dbReference type="EMBL" id="MCR8629796.1"/>
    </source>
</evidence>
<gene>
    <name evidence="4" type="ORF">NV381_01145</name>
</gene>
<keyword evidence="1" id="KW-0812">Transmembrane</keyword>
<proteinExistence type="predicted"/>
<dbReference type="PANTHER" id="PTHR43155">
    <property type="entry name" value="CYCLIC DI-GMP PHOSPHODIESTERASE PA4108-RELATED"/>
    <property type="match status" value="1"/>
</dbReference>
<evidence type="ECO:0000259" key="3">
    <source>
        <dbReference type="PROSITE" id="PS51832"/>
    </source>
</evidence>
<dbReference type="PANTHER" id="PTHR43155:SF2">
    <property type="entry name" value="CYCLIC DI-GMP PHOSPHODIESTERASE PA4108"/>
    <property type="match status" value="1"/>
</dbReference>
<evidence type="ECO:0000313" key="5">
    <source>
        <dbReference type="Proteomes" id="UP001300012"/>
    </source>
</evidence>
<dbReference type="PROSITE" id="PS51831">
    <property type="entry name" value="HD"/>
    <property type="match status" value="1"/>
</dbReference>
<keyword evidence="1" id="KW-1133">Transmembrane helix</keyword>
<dbReference type="CDD" id="cd00077">
    <property type="entry name" value="HDc"/>
    <property type="match status" value="1"/>
</dbReference>
<dbReference type="InterPro" id="IPR006675">
    <property type="entry name" value="HDIG_dom"/>
</dbReference>
<name>A0ABT1Y9D6_9BACL</name>
<keyword evidence="5" id="KW-1185">Reference proteome</keyword>
<dbReference type="NCBIfam" id="TIGR00277">
    <property type="entry name" value="HDIG"/>
    <property type="match status" value="1"/>
</dbReference>